<dbReference type="Gene3D" id="1.10.357.10">
    <property type="entry name" value="Tetracycline Repressor, domain 2"/>
    <property type="match status" value="1"/>
</dbReference>
<dbReference type="Pfam" id="PF00440">
    <property type="entry name" value="TetR_N"/>
    <property type="match status" value="1"/>
</dbReference>
<reference evidence="7 8" key="1">
    <citation type="submission" date="2021-06" db="EMBL/GenBank/DDBJ databases">
        <title>Genome-based taxonomic framework of Microbacterium strains isolated from marine environment, the description of four new species and reclassification of four preexisting species.</title>
        <authorList>
            <person name="Lee S.D."/>
            <person name="Kim S.-M."/>
            <person name="Byeon Y.-S."/>
            <person name="Yang H.L."/>
            <person name="Kim I.S."/>
        </authorList>
    </citation>
    <scope>NUCLEOTIDE SEQUENCE [LARGE SCALE GENOMIC DNA]</scope>
    <source>
        <strain evidence="7 8">SSW1-49</strain>
    </source>
</reference>
<evidence type="ECO:0000256" key="2">
    <source>
        <dbReference type="ARBA" id="ARBA00023125"/>
    </source>
</evidence>
<dbReference type="InterPro" id="IPR041490">
    <property type="entry name" value="KstR2_TetR_C"/>
</dbReference>
<name>A0ABT0FDG3_9MICO</name>
<dbReference type="InterPro" id="IPR050109">
    <property type="entry name" value="HTH-type_TetR-like_transc_reg"/>
</dbReference>
<dbReference type="InterPro" id="IPR036271">
    <property type="entry name" value="Tet_transcr_reg_TetR-rel_C_sf"/>
</dbReference>
<evidence type="ECO:0000256" key="3">
    <source>
        <dbReference type="ARBA" id="ARBA00023163"/>
    </source>
</evidence>
<dbReference type="RefSeq" id="WP_247629474.1">
    <property type="nucleotide sequence ID" value="NZ_JAHWXN010000001.1"/>
</dbReference>
<dbReference type="EMBL" id="JAHWXN010000001">
    <property type="protein sequence ID" value="MCK2036086.1"/>
    <property type="molecule type" value="Genomic_DNA"/>
</dbReference>
<feature type="domain" description="HTH tetR-type" evidence="6">
    <location>
        <begin position="17"/>
        <end position="77"/>
    </location>
</feature>
<evidence type="ECO:0000313" key="7">
    <source>
        <dbReference type="EMBL" id="MCK2036086.1"/>
    </source>
</evidence>
<accession>A0ABT0FDG3</accession>
<evidence type="ECO:0000313" key="8">
    <source>
        <dbReference type="Proteomes" id="UP001300096"/>
    </source>
</evidence>
<gene>
    <name evidence="7" type="ORF">KZC51_08035</name>
</gene>
<dbReference type="Proteomes" id="UP001300096">
    <property type="component" value="Unassembled WGS sequence"/>
</dbReference>
<organism evidence="7 8">
    <name type="scientific">Microbacterium croceum</name>
    <dbReference type="NCBI Taxonomy" id="2851645"/>
    <lineage>
        <taxon>Bacteria</taxon>
        <taxon>Bacillati</taxon>
        <taxon>Actinomycetota</taxon>
        <taxon>Actinomycetes</taxon>
        <taxon>Micrococcales</taxon>
        <taxon>Microbacteriaceae</taxon>
        <taxon>Microbacterium</taxon>
    </lineage>
</organism>
<dbReference type="Pfam" id="PF17932">
    <property type="entry name" value="TetR_C_24"/>
    <property type="match status" value="1"/>
</dbReference>
<dbReference type="PRINTS" id="PR00455">
    <property type="entry name" value="HTHTETR"/>
</dbReference>
<dbReference type="InterPro" id="IPR009057">
    <property type="entry name" value="Homeodomain-like_sf"/>
</dbReference>
<keyword evidence="5" id="KW-0175">Coiled coil</keyword>
<keyword evidence="1" id="KW-0805">Transcription regulation</keyword>
<dbReference type="SUPFAM" id="SSF48498">
    <property type="entry name" value="Tetracyclin repressor-like, C-terminal domain"/>
    <property type="match status" value="1"/>
</dbReference>
<dbReference type="SUPFAM" id="SSF46689">
    <property type="entry name" value="Homeodomain-like"/>
    <property type="match status" value="1"/>
</dbReference>
<proteinExistence type="predicted"/>
<keyword evidence="3" id="KW-0804">Transcription</keyword>
<dbReference type="Gene3D" id="1.10.10.60">
    <property type="entry name" value="Homeodomain-like"/>
    <property type="match status" value="1"/>
</dbReference>
<sequence>MAAHDDSPAPARRGRPGYDREQVLRVAVTVFNEQGYDATSISDLAAKLGLTKSALYHHFESKSAILALALDDALDALEAVVDEAEAAHTEASERLRSIVRGAVRVLTAKLPSVTLLLRVRGNSEVELAALDRRRVFDQRVTAIVREAQREGLIRDDISAAVATRLLFGMINSVVEWYRPGGAVDPAELGEDVLRVTLDGLQSR</sequence>
<feature type="DNA-binding region" description="H-T-H motif" evidence="4">
    <location>
        <begin position="40"/>
        <end position="59"/>
    </location>
</feature>
<keyword evidence="2 4" id="KW-0238">DNA-binding</keyword>
<comment type="caution">
    <text evidence="7">The sequence shown here is derived from an EMBL/GenBank/DDBJ whole genome shotgun (WGS) entry which is preliminary data.</text>
</comment>
<evidence type="ECO:0000256" key="1">
    <source>
        <dbReference type="ARBA" id="ARBA00023015"/>
    </source>
</evidence>
<dbReference type="InterPro" id="IPR001647">
    <property type="entry name" value="HTH_TetR"/>
</dbReference>
<evidence type="ECO:0000256" key="4">
    <source>
        <dbReference type="PROSITE-ProRule" id="PRU00335"/>
    </source>
</evidence>
<evidence type="ECO:0000256" key="5">
    <source>
        <dbReference type="SAM" id="Coils"/>
    </source>
</evidence>
<dbReference type="PROSITE" id="PS50977">
    <property type="entry name" value="HTH_TETR_2"/>
    <property type="match status" value="1"/>
</dbReference>
<protein>
    <submittedName>
        <fullName evidence="7">TetR/AcrR family transcriptional regulator</fullName>
    </submittedName>
</protein>
<evidence type="ECO:0000259" key="6">
    <source>
        <dbReference type="PROSITE" id="PS50977"/>
    </source>
</evidence>
<dbReference type="PANTHER" id="PTHR30055:SF234">
    <property type="entry name" value="HTH-TYPE TRANSCRIPTIONAL REGULATOR BETI"/>
    <property type="match status" value="1"/>
</dbReference>
<keyword evidence="8" id="KW-1185">Reference proteome</keyword>
<dbReference type="PANTHER" id="PTHR30055">
    <property type="entry name" value="HTH-TYPE TRANSCRIPTIONAL REGULATOR RUTR"/>
    <property type="match status" value="1"/>
</dbReference>
<feature type="coiled-coil region" evidence="5">
    <location>
        <begin position="67"/>
        <end position="94"/>
    </location>
</feature>